<organism evidence="1 2">
    <name type="scientific">Coptis chinensis</name>
    <dbReference type="NCBI Taxonomy" id="261450"/>
    <lineage>
        <taxon>Eukaryota</taxon>
        <taxon>Viridiplantae</taxon>
        <taxon>Streptophyta</taxon>
        <taxon>Embryophyta</taxon>
        <taxon>Tracheophyta</taxon>
        <taxon>Spermatophyta</taxon>
        <taxon>Magnoliopsida</taxon>
        <taxon>Ranunculales</taxon>
        <taxon>Ranunculaceae</taxon>
        <taxon>Coptidoideae</taxon>
        <taxon>Coptis</taxon>
    </lineage>
</organism>
<proteinExistence type="predicted"/>
<name>A0A835LUX9_9MAGN</name>
<reference evidence="1 2" key="1">
    <citation type="submission" date="2020-10" db="EMBL/GenBank/DDBJ databases">
        <title>The Coptis chinensis genome and diversification of protoberbering-type alkaloids.</title>
        <authorList>
            <person name="Wang B."/>
            <person name="Shu S."/>
            <person name="Song C."/>
            <person name="Liu Y."/>
        </authorList>
    </citation>
    <scope>NUCLEOTIDE SEQUENCE [LARGE SCALE GENOMIC DNA]</scope>
    <source>
        <strain evidence="1">HL-2020</strain>
        <tissue evidence="1">Leaf</tissue>
    </source>
</reference>
<keyword evidence="2" id="KW-1185">Reference proteome</keyword>
<dbReference type="OrthoDB" id="1737970at2759"/>
<accession>A0A835LUX9</accession>
<dbReference type="AlphaFoldDB" id="A0A835LUX9"/>
<evidence type="ECO:0000313" key="1">
    <source>
        <dbReference type="EMBL" id="KAF9609143.1"/>
    </source>
</evidence>
<dbReference type="Gene3D" id="3.30.200.20">
    <property type="entry name" value="Phosphorylase Kinase, domain 1"/>
    <property type="match status" value="1"/>
</dbReference>
<dbReference type="Proteomes" id="UP000631114">
    <property type="component" value="Unassembled WGS sequence"/>
</dbReference>
<dbReference type="EMBL" id="JADFTS010000004">
    <property type="protein sequence ID" value="KAF9609143.1"/>
    <property type="molecule type" value="Genomic_DNA"/>
</dbReference>
<protein>
    <recommendedName>
        <fullName evidence="3">Protein kinase domain-containing protein</fullName>
    </recommendedName>
</protein>
<comment type="caution">
    <text evidence="1">The sequence shown here is derived from an EMBL/GenBank/DDBJ whole genome shotgun (WGS) entry which is preliminary data.</text>
</comment>
<sequence length="79" mass="8580">MKILAHPNIVNLLEVIDDPNTDNFYMVLEYVEGKGVSEGSGSGVGLGESTARKYLRDVVSARFKTPKPAARLLSAYVPL</sequence>
<gene>
    <name evidence="1" type="ORF">IFM89_013397</name>
</gene>
<evidence type="ECO:0008006" key="3">
    <source>
        <dbReference type="Google" id="ProtNLM"/>
    </source>
</evidence>
<dbReference type="SUPFAM" id="SSF56112">
    <property type="entry name" value="Protein kinase-like (PK-like)"/>
    <property type="match status" value="1"/>
</dbReference>
<dbReference type="InterPro" id="IPR011009">
    <property type="entry name" value="Kinase-like_dom_sf"/>
</dbReference>
<evidence type="ECO:0000313" key="2">
    <source>
        <dbReference type="Proteomes" id="UP000631114"/>
    </source>
</evidence>